<dbReference type="EMBL" id="CM029037">
    <property type="protein sequence ID" value="KAG2658514.1"/>
    <property type="molecule type" value="Genomic_DNA"/>
</dbReference>
<dbReference type="Proteomes" id="UP000823388">
    <property type="component" value="Chromosome 1K"/>
</dbReference>
<reference evidence="2" key="1">
    <citation type="submission" date="2020-05" db="EMBL/GenBank/DDBJ databases">
        <title>WGS assembly of Panicum virgatum.</title>
        <authorList>
            <person name="Lovell J.T."/>
            <person name="Jenkins J."/>
            <person name="Shu S."/>
            <person name="Juenger T.E."/>
            <person name="Schmutz J."/>
        </authorList>
    </citation>
    <scope>NUCLEOTIDE SEQUENCE</scope>
    <source>
        <strain evidence="2">AP13</strain>
    </source>
</reference>
<evidence type="ECO:0008006" key="4">
    <source>
        <dbReference type="Google" id="ProtNLM"/>
    </source>
</evidence>
<evidence type="ECO:0000313" key="3">
    <source>
        <dbReference type="Proteomes" id="UP000823388"/>
    </source>
</evidence>
<evidence type="ECO:0000256" key="1">
    <source>
        <dbReference type="SAM" id="MobiDB-lite"/>
    </source>
</evidence>
<sequence length="204" mass="22398">MPSAASLLTAARHSSRAARAARSAARAASRAVRSAAAAAASSRSARPSAPVAASFGPHWDGLGGDSCSYQTSFSGIDPCSDPVSPDQFSGVSSPDVSELDRMNRDTSELDFVAQEAKLQDKVDLPIHEDDLVSDEAMWSLYERWCKVFNQERDSDEMARRFKEFKENVLLGLADDQDFFGWLPESNRGFEFPQELETPWANMKV</sequence>
<evidence type="ECO:0000313" key="2">
    <source>
        <dbReference type="EMBL" id="KAG2658514.1"/>
    </source>
</evidence>
<name>A0A8T0XMQ2_PANVG</name>
<accession>A0A8T0XMQ2</accession>
<feature type="region of interest" description="Disordered" evidence="1">
    <location>
        <begin position="80"/>
        <end position="100"/>
    </location>
</feature>
<organism evidence="2 3">
    <name type="scientific">Panicum virgatum</name>
    <name type="common">Blackwell switchgrass</name>
    <dbReference type="NCBI Taxonomy" id="38727"/>
    <lineage>
        <taxon>Eukaryota</taxon>
        <taxon>Viridiplantae</taxon>
        <taxon>Streptophyta</taxon>
        <taxon>Embryophyta</taxon>
        <taxon>Tracheophyta</taxon>
        <taxon>Spermatophyta</taxon>
        <taxon>Magnoliopsida</taxon>
        <taxon>Liliopsida</taxon>
        <taxon>Poales</taxon>
        <taxon>Poaceae</taxon>
        <taxon>PACMAD clade</taxon>
        <taxon>Panicoideae</taxon>
        <taxon>Panicodae</taxon>
        <taxon>Paniceae</taxon>
        <taxon>Panicinae</taxon>
        <taxon>Panicum</taxon>
        <taxon>Panicum sect. Hiantes</taxon>
    </lineage>
</organism>
<gene>
    <name evidence="2" type="ORF">PVAP13_1KG255035</name>
</gene>
<dbReference type="AlphaFoldDB" id="A0A8T0XMQ2"/>
<comment type="caution">
    <text evidence="2">The sequence shown here is derived from an EMBL/GenBank/DDBJ whole genome shotgun (WGS) entry which is preliminary data.</text>
</comment>
<proteinExistence type="predicted"/>
<protein>
    <recommendedName>
        <fullName evidence="4">Cathepsin propeptide inhibitor domain-containing protein</fullName>
    </recommendedName>
</protein>
<keyword evidence="3" id="KW-1185">Reference proteome</keyword>
<feature type="compositionally biased region" description="Polar residues" evidence="1">
    <location>
        <begin position="86"/>
        <end position="95"/>
    </location>
</feature>